<keyword evidence="3" id="KW-1185">Reference proteome</keyword>
<keyword evidence="1" id="KW-1133">Transmembrane helix</keyword>
<protein>
    <submittedName>
        <fullName evidence="2">Putative holin</fullName>
    </submittedName>
</protein>
<keyword evidence="1" id="KW-0472">Membrane</keyword>
<evidence type="ECO:0000256" key="1">
    <source>
        <dbReference type="SAM" id="Phobius"/>
    </source>
</evidence>
<reference evidence="2 3" key="1">
    <citation type="submission" date="2018-03" db="EMBL/GenBank/DDBJ databases">
        <authorList>
            <person name="Keele B.F."/>
        </authorList>
    </citation>
    <scope>NUCLEOTIDE SEQUENCE [LARGE SCALE GENOMIC DNA]</scope>
</reference>
<keyword evidence="1" id="KW-0812">Transmembrane</keyword>
<evidence type="ECO:0000313" key="2">
    <source>
        <dbReference type="EMBL" id="AWD90833.1"/>
    </source>
</evidence>
<organism evidence="2 3">
    <name type="scientific">Burkholderia phage vB_BmuP_KL4</name>
    <dbReference type="NCBI Taxonomy" id="2115967"/>
    <lineage>
        <taxon>Viruses</taxon>
        <taxon>Duplodnaviria</taxon>
        <taxon>Heunggongvirae</taxon>
        <taxon>Uroviricota</taxon>
        <taxon>Caudoviricetes</taxon>
        <taxon>Kelquatrovirus</taxon>
        <taxon>Kelquatrovirus KL4</taxon>
    </lineage>
</organism>
<dbReference type="GeneID" id="54991238"/>
<dbReference type="EMBL" id="MH128984">
    <property type="protein sequence ID" value="AWD90833.1"/>
    <property type="molecule type" value="Genomic_DNA"/>
</dbReference>
<reference evidence="2 3" key="2">
    <citation type="submission" date="2018-05" db="EMBL/GenBank/DDBJ databases">
        <title>Lysogenic conversion of Stenotrophomonas maltophilia by temperate phage DLP4.</title>
        <authorList>
            <person name="Dennis J."/>
            <person name="Stothard P."/>
        </authorList>
    </citation>
    <scope>NUCLEOTIDE SEQUENCE [LARGE SCALE GENOMIC DNA]</scope>
</reference>
<feature type="transmembrane region" description="Helical" evidence="1">
    <location>
        <begin position="60"/>
        <end position="82"/>
    </location>
</feature>
<feature type="transmembrane region" description="Helical" evidence="1">
    <location>
        <begin position="28"/>
        <end position="48"/>
    </location>
</feature>
<dbReference type="Proteomes" id="UP000246280">
    <property type="component" value="Segment"/>
</dbReference>
<proteinExistence type="predicted"/>
<name>A0A2S1GN97_9CAUD</name>
<accession>A0A2S1GN97</accession>
<evidence type="ECO:0000313" key="3">
    <source>
        <dbReference type="Proteomes" id="UP000246280"/>
    </source>
</evidence>
<sequence>MMVTIFFVANLVVLLFCMWIAVTNVFVTGWWGTLGFSIIGIASAVNLFKPMRMSAAIDMPETLMLVGLAIVCVWIVARVFYWHKKGGRHGWL</sequence>
<dbReference type="KEGG" id="vg:54991238"/>
<dbReference type="RefSeq" id="YP_009800735.1">
    <property type="nucleotide sequence ID" value="NC_047958.1"/>
</dbReference>
<feature type="transmembrane region" description="Helical" evidence="1">
    <location>
        <begin position="5"/>
        <end position="22"/>
    </location>
</feature>